<dbReference type="InterPro" id="IPR035979">
    <property type="entry name" value="RBD_domain_sf"/>
</dbReference>
<accession>A0A6G1BK85</accession>
<proteinExistence type="predicted"/>
<protein>
    <recommendedName>
        <fullName evidence="3">RRM domain-containing protein</fullName>
    </recommendedName>
</protein>
<comment type="caution">
    <text evidence="1">The sequence shown here is derived from an EMBL/GenBank/DDBJ whole genome shotgun (WGS) entry which is preliminary data.</text>
</comment>
<dbReference type="Proteomes" id="UP000479710">
    <property type="component" value="Unassembled WGS sequence"/>
</dbReference>
<sequence>MVTEGAAQGCDGVRKHHPHLNSNQVELPSCGIFYVLSATHQNHNDIRVFSAFGFVHKIATFEKSAGCQALIQYTDATTASAAREDLDGRCIPRMLLAALLKRQGFNVKGLAKAAPVKEEPQPQIDCTGNLQ</sequence>
<dbReference type="OrthoDB" id="1715103at2759"/>
<evidence type="ECO:0000313" key="2">
    <source>
        <dbReference type="Proteomes" id="UP000479710"/>
    </source>
</evidence>
<dbReference type="PANTHER" id="PTHR15592">
    <property type="entry name" value="MATRIN 3/NUCLEAR PROTEIN 220-RELATED"/>
    <property type="match status" value="1"/>
</dbReference>
<feature type="non-terminal residue" evidence="1">
    <location>
        <position position="131"/>
    </location>
</feature>
<organism evidence="1 2">
    <name type="scientific">Oryza meyeriana var. granulata</name>
    <dbReference type="NCBI Taxonomy" id="110450"/>
    <lineage>
        <taxon>Eukaryota</taxon>
        <taxon>Viridiplantae</taxon>
        <taxon>Streptophyta</taxon>
        <taxon>Embryophyta</taxon>
        <taxon>Tracheophyta</taxon>
        <taxon>Spermatophyta</taxon>
        <taxon>Magnoliopsida</taxon>
        <taxon>Liliopsida</taxon>
        <taxon>Poales</taxon>
        <taxon>Poaceae</taxon>
        <taxon>BOP clade</taxon>
        <taxon>Oryzoideae</taxon>
        <taxon>Oryzeae</taxon>
        <taxon>Oryzinae</taxon>
        <taxon>Oryza</taxon>
        <taxon>Oryza meyeriana</taxon>
    </lineage>
</organism>
<gene>
    <name evidence="1" type="ORF">E2562_017595</name>
</gene>
<evidence type="ECO:0000313" key="1">
    <source>
        <dbReference type="EMBL" id="KAF0888745.1"/>
    </source>
</evidence>
<evidence type="ECO:0008006" key="3">
    <source>
        <dbReference type="Google" id="ProtNLM"/>
    </source>
</evidence>
<keyword evidence="2" id="KW-1185">Reference proteome</keyword>
<dbReference type="EMBL" id="SPHZ02000012">
    <property type="protein sequence ID" value="KAF0888745.1"/>
    <property type="molecule type" value="Genomic_DNA"/>
</dbReference>
<dbReference type="SUPFAM" id="SSF54928">
    <property type="entry name" value="RNA-binding domain, RBD"/>
    <property type="match status" value="1"/>
</dbReference>
<dbReference type="InterPro" id="IPR012677">
    <property type="entry name" value="Nucleotide-bd_a/b_plait_sf"/>
</dbReference>
<dbReference type="AlphaFoldDB" id="A0A6G1BK85"/>
<reference evidence="1 2" key="1">
    <citation type="submission" date="2019-11" db="EMBL/GenBank/DDBJ databases">
        <title>Whole genome sequence of Oryza granulata.</title>
        <authorList>
            <person name="Li W."/>
        </authorList>
    </citation>
    <scope>NUCLEOTIDE SEQUENCE [LARGE SCALE GENOMIC DNA]</scope>
    <source>
        <strain evidence="2">cv. Menghai</strain>
        <tissue evidence="1">Leaf</tissue>
    </source>
</reference>
<name>A0A6G1BK85_9ORYZ</name>
<dbReference type="Gene3D" id="3.30.70.330">
    <property type="match status" value="1"/>
</dbReference>
<dbReference type="GO" id="GO:0003676">
    <property type="term" value="F:nucleic acid binding"/>
    <property type="evidence" value="ECO:0007669"/>
    <property type="project" value="InterPro"/>
</dbReference>